<reference evidence="2" key="1">
    <citation type="submission" date="2022-12" db="EMBL/GenBank/DDBJ databases">
        <authorList>
            <person name="Petersen C."/>
        </authorList>
    </citation>
    <scope>NUCLEOTIDE SEQUENCE</scope>
    <source>
        <strain evidence="2">IBT 16125</strain>
    </source>
</reference>
<sequence>MGFSSSAFLGLIAILVATLGPAVVHMIKVGGPFLTPKSTVLGVGQGPIIIEDTVHCEDVHYYRPANLLFTACEDVKETRFDWFPALAHFDAKAAGRGSIHVVDPKTFKSTRLTLENFNGPFVTHGIDVIPDPEHPAAVYIFAVNHLPNPESTPDSPSIPTARSQIELFHHVLHSTSAQHVRSIRHPLIQTPNDIYADSPTSFYVTNDHFYRAGLMRLVEDVWPSAKWTNIIHIQLQQLHNVADETAHLTASIAHSGLWNNNGLGHARSESEVVIASTMGGELCLATRFENNTLSVHDTIVFDTVTDNPSYYVDPYASDGEDASGFVVAGVSQGFYLPQTGRDPDALEAVQVWYAKEKRKEEVGASTGGWEKRLLFEDDGRRIRSASAAVLVPVEQREGDGSEGKKAWLFVTGFLSESMIAVLVDL</sequence>
<feature type="chain" id="PRO_5042148462" description="Serum paraoxonase/arylesterase family protein" evidence="1">
    <location>
        <begin position="27"/>
        <end position="425"/>
    </location>
</feature>
<name>A0AAD6CBJ5_9EURO</name>
<dbReference type="GeneID" id="81595408"/>
<reference evidence="2" key="2">
    <citation type="journal article" date="2023" name="IMA Fungus">
        <title>Comparative genomic study of the Penicillium genus elucidates a diverse pangenome and 15 lateral gene transfer events.</title>
        <authorList>
            <person name="Petersen C."/>
            <person name="Sorensen T."/>
            <person name="Nielsen M.R."/>
            <person name="Sondergaard T.E."/>
            <person name="Sorensen J.L."/>
            <person name="Fitzpatrick D.A."/>
            <person name="Frisvad J.C."/>
            <person name="Nielsen K.L."/>
        </authorList>
    </citation>
    <scope>NUCLEOTIDE SEQUENCE</scope>
    <source>
        <strain evidence="2">IBT 16125</strain>
    </source>
</reference>
<protein>
    <recommendedName>
        <fullName evidence="4">Serum paraoxonase/arylesterase family protein</fullName>
    </recommendedName>
</protein>
<dbReference type="AlphaFoldDB" id="A0AAD6CBJ5"/>
<feature type="signal peptide" evidence="1">
    <location>
        <begin position="1"/>
        <end position="26"/>
    </location>
</feature>
<accession>A0AAD6CBJ5</accession>
<evidence type="ECO:0000256" key="1">
    <source>
        <dbReference type="SAM" id="SignalP"/>
    </source>
</evidence>
<evidence type="ECO:0000313" key="3">
    <source>
        <dbReference type="Proteomes" id="UP001213681"/>
    </source>
</evidence>
<dbReference type="InterPro" id="IPR051288">
    <property type="entry name" value="Serum_paraoxonase/arylesterase"/>
</dbReference>
<dbReference type="SUPFAM" id="SSF63829">
    <property type="entry name" value="Calcium-dependent phosphotriesterase"/>
    <property type="match status" value="1"/>
</dbReference>
<dbReference type="Gene3D" id="2.120.10.30">
    <property type="entry name" value="TolB, C-terminal domain"/>
    <property type="match status" value="1"/>
</dbReference>
<dbReference type="PANTHER" id="PTHR11799">
    <property type="entry name" value="PARAOXONASE"/>
    <property type="match status" value="1"/>
</dbReference>
<evidence type="ECO:0008006" key="4">
    <source>
        <dbReference type="Google" id="ProtNLM"/>
    </source>
</evidence>
<dbReference type="RefSeq" id="XP_056769272.1">
    <property type="nucleotide sequence ID" value="XM_056905165.1"/>
</dbReference>
<proteinExistence type="predicted"/>
<organism evidence="2 3">
    <name type="scientific">Penicillium daleae</name>
    <dbReference type="NCBI Taxonomy" id="63821"/>
    <lineage>
        <taxon>Eukaryota</taxon>
        <taxon>Fungi</taxon>
        <taxon>Dikarya</taxon>
        <taxon>Ascomycota</taxon>
        <taxon>Pezizomycotina</taxon>
        <taxon>Eurotiomycetes</taxon>
        <taxon>Eurotiomycetidae</taxon>
        <taxon>Eurotiales</taxon>
        <taxon>Aspergillaceae</taxon>
        <taxon>Penicillium</taxon>
    </lineage>
</organism>
<comment type="caution">
    <text evidence="2">The sequence shown here is derived from an EMBL/GenBank/DDBJ whole genome shotgun (WGS) entry which is preliminary data.</text>
</comment>
<gene>
    <name evidence="2" type="ORF">N7458_001782</name>
</gene>
<dbReference type="InterPro" id="IPR011042">
    <property type="entry name" value="6-blade_b-propeller_TolB-like"/>
</dbReference>
<evidence type="ECO:0000313" key="2">
    <source>
        <dbReference type="EMBL" id="KAJ5460230.1"/>
    </source>
</evidence>
<dbReference type="PANTHER" id="PTHR11799:SF12">
    <property type="entry name" value="PARAOXONASE-RELATED"/>
    <property type="match status" value="1"/>
</dbReference>
<keyword evidence="3" id="KW-1185">Reference proteome</keyword>
<dbReference type="EMBL" id="JAPVEA010000002">
    <property type="protein sequence ID" value="KAJ5460230.1"/>
    <property type="molecule type" value="Genomic_DNA"/>
</dbReference>
<keyword evidence="1" id="KW-0732">Signal</keyword>
<dbReference type="Proteomes" id="UP001213681">
    <property type="component" value="Unassembled WGS sequence"/>
</dbReference>